<accession>A0A0L6U5R5</accession>
<name>A0A0L6U5R5_9BASI</name>
<evidence type="ECO:0000313" key="1">
    <source>
        <dbReference type="EMBL" id="KNZ43849.1"/>
    </source>
</evidence>
<keyword evidence="2" id="KW-1185">Reference proteome</keyword>
<sequence>MLPLDLIRAICSVESLHSVDLEDVTNGSCTTNSLLLCRSHCIETLKYFQKEINTLHVRGAPTPYGIGGILKVPKKEVHILLALFTYMVHITSELHLKQKNFFSFPSEVDTLQLLQEKKNSVTFLLSLAPLEKPTSHIHYVFPFCFGHQNQREPFLILSLNWRSKNLKEKIRIPHFLIIAQIIMHTFLNKPKKHSRTPFIITNFSIPSQSLSDDCVKENFSIDVCNFSGLNDLIYHSILSLKNILLVLACSHQAMIPGTSLLSAITYMLPEVCFKNKLNHCGTKSCNVISQFETNSAKISLNSILSESNQILQLILTLSICCLSFLQQSNFSANQGLYQYVWQWWIFQRDTSFWSHQLWDKMSNIHKDNAVATWDSRILMMTQIKKWAQMDPMQLQTFEKTSTSMIKHLLPSILLICLGPASPLPKGKSMTQKMRMNCQKMLMTYPLVVPLQLQPQNHWSIPQPL</sequence>
<organism evidence="1 2">
    <name type="scientific">Puccinia sorghi</name>
    <dbReference type="NCBI Taxonomy" id="27349"/>
    <lineage>
        <taxon>Eukaryota</taxon>
        <taxon>Fungi</taxon>
        <taxon>Dikarya</taxon>
        <taxon>Basidiomycota</taxon>
        <taxon>Pucciniomycotina</taxon>
        <taxon>Pucciniomycetes</taxon>
        <taxon>Pucciniales</taxon>
        <taxon>Pucciniaceae</taxon>
        <taxon>Puccinia</taxon>
    </lineage>
</organism>
<evidence type="ECO:0000313" key="2">
    <source>
        <dbReference type="Proteomes" id="UP000037035"/>
    </source>
</evidence>
<proteinExistence type="predicted"/>
<dbReference type="EMBL" id="LAVV01015491">
    <property type="protein sequence ID" value="KNZ43849.1"/>
    <property type="molecule type" value="Genomic_DNA"/>
</dbReference>
<comment type="caution">
    <text evidence="1">The sequence shown here is derived from an EMBL/GenBank/DDBJ whole genome shotgun (WGS) entry which is preliminary data.</text>
</comment>
<dbReference type="Proteomes" id="UP000037035">
    <property type="component" value="Unassembled WGS sequence"/>
</dbReference>
<protein>
    <submittedName>
        <fullName evidence="1">Uncharacterized protein</fullName>
    </submittedName>
</protein>
<dbReference type="AlphaFoldDB" id="A0A0L6U5R5"/>
<reference evidence="1 2" key="1">
    <citation type="submission" date="2015-08" db="EMBL/GenBank/DDBJ databases">
        <title>Next Generation Sequencing and Analysis of the Genome of Puccinia sorghi L Schw, the Causal Agent of Maize Common Rust.</title>
        <authorList>
            <person name="Rochi L."/>
            <person name="Burguener G."/>
            <person name="Darino M."/>
            <person name="Turjanski A."/>
            <person name="Kreff E."/>
            <person name="Dieguez M.J."/>
            <person name="Sacco F."/>
        </authorList>
    </citation>
    <scope>NUCLEOTIDE SEQUENCE [LARGE SCALE GENOMIC DNA]</scope>
    <source>
        <strain evidence="1 2">RO10H11247</strain>
    </source>
</reference>
<gene>
    <name evidence="1" type="ORF">VP01_979g1</name>
</gene>
<dbReference type="VEuPathDB" id="FungiDB:VP01_979g1"/>